<proteinExistence type="predicted"/>
<name>A0A3P7P2M5_9BILA</name>
<evidence type="ECO:0000313" key="1">
    <source>
        <dbReference type="EMBL" id="VDN49614.1"/>
    </source>
</evidence>
<organism evidence="1 2">
    <name type="scientific">Gongylonema pulchrum</name>
    <dbReference type="NCBI Taxonomy" id="637853"/>
    <lineage>
        <taxon>Eukaryota</taxon>
        <taxon>Metazoa</taxon>
        <taxon>Ecdysozoa</taxon>
        <taxon>Nematoda</taxon>
        <taxon>Chromadorea</taxon>
        <taxon>Rhabditida</taxon>
        <taxon>Spirurina</taxon>
        <taxon>Spiruromorpha</taxon>
        <taxon>Spiruroidea</taxon>
        <taxon>Gongylonematidae</taxon>
        <taxon>Gongylonema</taxon>
    </lineage>
</organism>
<dbReference type="Proteomes" id="UP000271098">
    <property type="component" value="Unassembled WGS sequence"/>
</dbReference>
<accession>A0A3P7P2M5</accession>
<sequence length="114" mass="13390">MAQASMSSPLLRCPAITQSKTTSSFRQYSCTIKKALHSWNICFTIRMPWYACLTGLQTQLICSRNLSWKASTVILQGKWIFWKYVPKISINRSYLRNYSCFLDSYFSVFMRFLQ</sequence>
<protein>
    <submittedName>
        <fullName evidence="1">Uncharacterized protein</fullName>
    </submittedName>
</protein>
<gene>
    <name evidence="1" type="ORF">GPUH_LOCUS26877</name>
</gene>
<evidence type="ECO:0000313" key="2">
    <source>
        <dbReference type="Proteomes" id="UP000271098"/>
    </source>
</evidence>
<keyword evidence="2" id="KW-1185">Reference proteome</keyword>
<dbReference type="EMBL" id="UYRT01115286">
    <property type="protein sequence ID" value="VDN49614.1"/>
    <property type="molecule type" value="Genomic_DNA"/>
</dbReference>
<dbReference type="AlphaFoldDB" id="A0A3P7P2M5"/>
<reference evidence="1 2" key="1">
    <citation type="submission" date="2018-11" db="EMBL/GenBank/DDBJ databases">
        <authorList>
            <consortium name="Pathogen Informatics"/>
        </authorList>
    </citation>
    <scope>NUCLEOTIDE SEQUENCE [LARGE SCALE GENOMIC DNA]</scope>
</reference>